<keyword evidence="8" id="KW-0460">Magnesium</keyword>
<evidence type="ECO:0000259" key="11">
    <source>
        <dbReference type="Pfam" id="PF08245"/>
    </source>
</evidence>
<dbReference type="Pfam" id="PF08245">
    <property type="entry name" value="Mur_ligase_M"/>
    <property type="match status" value="1"/>
</dbReference>
<dbReference type="InterPro" id="IPR004101">
    <property type="entry name" value="Mur_ligase_C"/>
</dbReference>
<dbReference type="InterPro" id="IPR013221">
    <property type="entry name" value="Mur_ligase_cen"/>
</dbReference>
<dbReference type="InterPro" id="IPR036615">
    <property type="entry name" value="Mur_ligase_C_dom_sf"/>
</dbReference>
<keyword evidence="6" id="KW-0547">Nucleotide-binding</keyword>
<proteinExistence type="inferred from homology"/>
<dbReference type="SUPFAM" id="SSF53623">
    <property type="entry name" value="MurD-like peptide ligases, catalytic domain"/>
    <property type="match status" value="1"/>
</dbReference>
<dbReference type="EC" id="6.3.2.17" evidence="3"/>
<evidence type="ECO:0000256" key="7">
    <source>
        <dbReference type="ARBA" id="ARBA00022840"/>
    </source>
</evidence>
<dbReference type="Pfam" id="PF02875">
    <property type="entry name" value="Mur_ligase_C"/>
    <property type="match status" value="1"/>
</dbReference>
<gene>
    <name evidence="12" type="ORF">METZ01_LOCUS9216</name>
</gene>
<sequence>MAACGNPQSDLPSIQVAGTNGKGSVSAMLANIFKTSNYKTGLFTSPHLVKVNERIRINGNTISDEDIDVFIKTFKKQIEKTEATFFETITAMAFWYFKKENVDIAILETGLGGRLDSVSVCEPLATVITPISLDHVEILGDTLSEIAFEKAGILKYNIPCISAKQKDEAKEILVNEGGKIGAPIHFVTDKTPSEYKVNIPGLNQQENAHLAVSTLKFINNFYIPQSSLKKGLNTVQWFGRNQQIREDPHIVFDVAHNVESIQSFLEYYSSLGITGKSILIIALQARKHIKPLVSTFQKVFSHIICTEAPGHNPMDGNVLGAFFNKINQTEIIPNPEKAIQHGIENISLGDGMAIIGSHCLGPAVSKVFKISFDKY</sequence>
<evidence type="ECO:0000256" key="6">
    <source>
        <dbReference type="ARBA" id="ARBA00022741"/>
    </source>
</evidence>
<evidence type="ECO:0000256" key="5">
    <source>
        <dbReference type="ARBA" id="ARBA00022723"/>
    </source>
</evidence>
<dbReference type="InterPro" id="IPR036565">
    <property type="entry name" value="Mur-like_cat_sf"/>
</dbReference>
<dbReference type="PANTHER" id="PTHR11136">
    <property type="entry name" value="FOLYLPOLYGLUTAMATE SYNTHASE-RELATED"/>
    <property type="match status" value="1"/>
</dbReference>
<protein>
    <recommendedName>
        <fullName evidence="3">tetrahydrofolate synthase</fullName>
        <ecNumber evidence="3">6.3.2.17</ecNumber>
    </recommendedName>
</protein>
<evidence type="ECO:0000256" key="4">
    <source>
        <dbReference type="ARBA" id="ARBA00022598"/>
    </source>
</evidence>
<dbReference type="GO" id="GO:0008841">
    <property type="term" value="F:dihydrofolate synthase activity"/>
    <property type="evidence" value="ECO:0007669"/>
    <property type="project" value="TreeGrafter"/>
</dbReference>
<evidence type="ECO:0000313" key="12">
    <source>
        <dbReference type="EMBL" id="SUZ56362.1"/>
    </source>
</evidence>
<evidence type="ECO:0000256" key="9">
    <source>
        <dbReference type="ARBA" id="ARBA00047493"/>
    </source>
</evidence>
<feature type="domain" description="Mur ligase central" evidence="11">
    <location>
        <begin position="16"/>
        <end position="155"/>
    </location>
</feature>
<feature type="domain" description="Mur ligase C-terminal" evidence="10">
    <location>
        <begin position="239"/>
        <end position="357"/>
    </location>
</feature>
<name>A0A381NP15_9ZZZZ</name>
<comment type="similarity">
    <text evidence="2">Belongs to the folylpolyglutamate synthase family.</text>
</comment>
<dbReference type="EMBL" id="UINC01000497">
    <property type="protein sequence ID" value="SUZ56362.1"/>
    <property type="molecule type" value="Genomic_DNA"/>
</dbReference>
<dbReference type="PANTHER" id="PTHR11136:SF0">
    <property type="entry name" value="DIHYDROFOLATE SYNTHETASE-RELATED"/>
    <property type="match status" value="1"/>
</dbReference>
<evidence type="ECO:0000259" key="10">
    <source>
        <dbReference type="Pfam" id="PF02875"/>
    </source>
</evidence>
<comment type="catalytic activity">
    <reaction evidence="9">
        <text>(6S)-5,6,7,8-tetrahydrofolyl-(gamma-L-Glu)(n) + L-glutamate + ATP = (6S)-5,6,7,8-tetrahydrofolyl-(gamma-L-Glu)(n+1) + ADP + phosphate + H(+)</text>
        <dbReference type="Rhea" id="RHEA:10580"/>
        <dbReference type="Rhea" id="RHEA-COMP:14738"/>
        <dbReference type="Rhea" id="RHEA-COMP:14740"/>
        <dbReference type="ChEBI" id="CHEBI:15378"/>
        <dbReference type="ChEBI" id="CHEBI:29985"/>
        <dbReference type="ChEBI" id="CHEBI:30616"/>
        <dbReference type="ChEBI" id="CHEBI:43474"/>
        <dbReference type="ChEBI" id="CHEBI:141005"/>
        <dbReference type="ChEBI" id="CHEBI:456216"/>
        <dbReference type="EC" id="6.3.2.17"/>
    </reaction>
</comment>
<dbReference type="InterPro" id="IPR001645">
    <property type="entry name" value="Folylpolyglutamate_synth"/>
</dbReference>
<comment type="cofactor">
    <cofactor evidence="1">
        <name>Mg(2+)</name>
        <dbReference type="ChEBI" id="CHEBI:18420"/>
    </cofactor>
</comment>
<dbReference type="SUPFAM" id="SSF53244">
    <property type="entry name" value="MurD-like peptide ligases, peptide-binding domain"/>
    <property type="match status" value="1"/>
</dbReference>
<dbReference type="Gene3D" id="3.40.1190.10">
    <property type="entry name" value="Mur-like, catalytic domain"/>
    <property type="match status" value="1"/>
</dbReference>
<organism evidence="12">
    <name type="scientific">marine metagenome</name>
    <dbReference type="NCBI Taxonomy" id="408172"/>
    <lineage>
        <taxon>unclassified sequences</taxon>
        <taxon>metagenomes</taxon>
        <taxon>ecological metagenomes</taxon>
    </lineage>
</organism>
<reference evidence="12" key="1">
    <citation type="submission" date="2018-05" db="EMBL/GenBank/DDBJ databases">
        <authorList>
            <person name="Lanie J.A."/>
            <person name="Ng W.-L."/>
            <person name="Kazmierczak K.M."/>
            <person name="Andrzejewski T.M."/>
            <person name="Davidsen T.M."/>
            <person name="Wayne K.J."/>
            <person name="Tettelin H."/>
            <person name="Glass J.I."/>
            <person name="Rusch D."/>
            <person name="Podicherti R."/>
            <person name="Tsui H.-C.T."/>
            <person name="Winkler M.E."/>
        </authorList>
    </citation>
    <scope>NUCLEOTIDE SEQUENCE</scope>
</reference>
<dbReference type="GO" id="GO:0046872">
    <property type="term" value="F:metal ion binding"/>
    <property type="evidence" value="ECO:0007669"/>
    <property type="project" value="UniProtKB-KW"/>
</dbReference>
<evidence type="ECO:0000256" key="3">
    <source>
        <dbReference type="ARBA" id="ARBA00013025"/>
    </source>
</evidence>
<dbReference type="GO" id="GO:0005737">
    <property type="term" value="C:cytoplasm"/>
    <property type="evidence" value="ECO:0007669"/>
    <property type="project" value="TreeGrafter"/>
</dbReference>
<dbReference type="AlphaFoldDB" id="A0A381NP15"/>
<dbReference type="GO" id="GO:0005524">
    <property type="term" value="F:ATP binding"/>
    <property type="evidence" value="ECO:0007669"/>
    <property type="project" value="UniProtKB-KW"/>
</dbReference>
<keyword evidence="5" id="KW-0479">Metal-binding</keyword>
<evidence type="ECO:0000256" key="2">
    <source>
        <dbReference type="ARBA" id="ARBA00008276"/>
    </source>
</evidence>
<keyword evidence="4" id="KW-0436">Ligase</keyword>
<dbReference type="GO" id="GO:0004326">
    <property type="term" value="F:tetrahydrofolylpolyglutamate synthase activity"/>
    <property type="evidence" value="ECO:0007669"/>
    <property type="project" value="UniProtKB-EC"/>
</dbReference>
<evidence type="ECO:0000256" key="1">
    <source>
        <dbReference type="ARBA" id="ARBA00001946"/>
    </source>
</evidence>
<accession>A0A381NP15</accession>
<keyword evidence="7" id="KW-0067">ATP-binding</keyword>
<dbReference type="FunFam" id="3.40.1190.10:FF:000011">
    <property type="entry name" value="Folylpolyglutamate synthase/dihydrofolate synthase"/>
    <property type="match status" value="1"/>
</dbReference>
<dbReference type="Gene3D" id="3.90.190.20">
    <property type="entry name" value="Mur ligase, C-terminal domain"/>
    <property type="match status" value="1"/>
</dbReference>
<evidence type="ECO:0000256" key="8">
    <source>
        <dbReference type="ARBA" id="ARBA00022842"/>
    </source>
</evidence>
<dbReference type="NCBIfam" id="TIGR01499">
    <property type="entry name" value="folC"/>
    <property type="match status" value="1"/>
</dbReference>